<dbReference type="Proteomes" id="UP000035268">
    <property type="component" value="Chromosome"/>
</dbReference>
<keyword evidence="3" id="KW-1185">Reference proteome</keyword>
<evidence type="ECO:0000313" key="3">
    <source>
        <dbReference type="Proteomes" id="UP000035268"/>
    </source>
</evidence>
<accession>A0A0G3EG17</accession>
<dbReference type="RefSeq" id="WP_052882618.1">
    <property type="nucleotide sequence ID" value="NZ_CP010904.1"/>
</dbReference>
<reference evidence="3" key="1">
    <citation type="submission" date="2015-02" db="EMBL/GenBank/DDBJ databases">
        <title>Description and complete genome sequence of the first cultured representative of the subdivision 5 of the Verrucomicrobia phylum.</title>
        <authorList>
            <person name="Spring S."/>
            <person name="Bunk B."/>
            <person name="Sproer C."/>
            <person name="Klenk H.-P."/>
        </authorList>
    </citation>
    <scope>NUCLEOTIDE SEQUENCE [LARGE SCALE GENOMIC DNA]</scope>
    <source>
        <strain evidence="3">L21-Fru-AB</strain>
    </source>
</reference>
<evidence type="ECO:0000256" key="1">
    <source>
        <dbReference type="SAM" id="Phobius"/>
    </source>
</evidence>
<dbReference type="EMBL" id="CP010904">
    <property type="protein sequence ID" value="AKJ65381.1"/>
    <property type="molecule type" value="Genomic_DNA"/>
</dbReference>
<feature type="transmembrane region" description="Helical" evidence="1">
    <location>
        <begin position="18"/>
        <end position="38"/>
    </location>
</feature>
<proteinExistence type="predicted"/>
<dbReference type="STRING" id="1307763.L21SP4_02152"/>
<organism evidence="2 3">
    <name type="scientific">Kiritimatiella glycovorans</name>
    <dbReference type="NCBI Taxonomy" id="1307763"/>
    <lineage>
        <taxon>Bacteria</taxon>
        <taxon>Pseudomonadati</taxon>
        <taxon>Kiritimatiellota</taxon>
        <taxon>Kiritimatiellia</taxon>
        <taxon>Kiritimatiellales</taxon>
        <taxon>Kiritimatiellaceae</taxon>
        <taxon>Kiritimatiella</taxon>
    </lineage>
</organism>
<feature type="transmembrane region" description="Helical" evidence="1">
    <location>
        <begin position="50"/>
        <end position="75"/>
    </location>
</feature>
<keyword evidence="1" id="KW-0472">Membrane</keyword>
<name>A0A0G3EG17_9BACT</name>
<protein>
    <submittedName>
        <fullName evidence="2">Uncharacterized protein</fullName>
    </submittedName>
</protein>
<keyword evidence="1" id="KW-1133">Transmembrane helix</keyword>
<dbReference type="AlphaFoldDB" id="A0A0G3EG17"/>
<gene>
    <name evidence="2" type="ORF">L21SP4_02152</name>
</gene>
<dbReference type="KEGG" id="vbl:L21SP4_02152"/>
<keyword evidence="1" id="KW-0812">Transmembrane</keyword>
<sequence length="84" mass="8976">MNRVDGQVAMKVTPNYSLWWLALLILLLGGLVTTYLAQGVQEGDATSRQPVCLAACVTALLAGLCMIASFAPFLFGVLRGRDGF</sequence>
<evidence type="ECO:0000313" key="2">
    <source>
        <dbReference type="EMBL" id="AKJ65381.1"/>
    </source>
</evidence>
<reference evidence="2 3" key="2">
    <citation type="journal article" date="2016" name="ISME J.">
        <title>Characterization of the first cultured representative of Verrucomicrobia subdivision 5 indicates the proposal of a novel phylum.</title>
        <authorList>
            <person name="Spring S."/>
            <person name="Bunk B."/>
            <person name="Sproer C."/>
            <person name="Schumann P."/>
            <person name="Rohde M."/>
            <person name="Tindall B.J."/>
            <person name="Klenk H.P."/>
        </authorList>
    </citation>
    <scope>NUCLEOTIDE SEQUENCE [LARGE SCALE GENOMIC DNA]</scope>
    <source>
        <strain evidence="2 3">L21-Fru-AB</strain>
    </source>
</reference>